<evidence type="ECO:0000313" key="1">
    <source>
        <dbReference type="EMBL" id="ADY55393.1"/>
    </source>
</evidence>
<keyword evidence="2" id="KW-1185">Reference proteome</keyword>
<reference evidence="1 2" key="1">
    <citation type="journal article" date="2011" name="Stand. Genomic Sci.">
        <title>Complete genome sequence of Syntrophobotulus glycolicus type strain (FlGlyR).</title>
        <authorList>
            <person name="Han C."/>
            <person name="Mwirichia R."/>
            <person name="Chertkov O."/>
            <person name="Held B."/>
            <person name="Lapidus A."/>
            <person name="Nolan M."/>
            <person name="Lucas S."/>
            <person name="Hammon N."/>
            <person name="Deshpande S."/>
            <person name="Cheng J.F."/>
            <person name="Tapia R."/>
            <person name="Goodwin L."/>
            <person name="Pitluck S."/>
            <person name="Huntemann M."/>
            <person name="Liolios K."/>
            <person name="Ivanova N."/>
            <person name="Pagani I."/>
            <person name="Mavromatis K."/>
            <person name="Ovchinikova G."/>
            <person name="Pati A."/>
            <person name="Chen A."/>
            <person name="Palaniappan K."/>
            <person name="Land M."/>
            <person name="Hauser L."/>
            <person name="Brambilla E.M."/>
            <person name="Rohde M."/>
            <person name="Spring S."/>
            <person name="Sikorski J."/>
            <person name="Goker M."/>
            <person name="Woyke T."/>
            <person name="Bristow J."/>
            <person name="Eisen J.A."/>
            <person name="Markowitz V."/>
            <person name="Hugenholtz P."/>
            <person name="Kyrpides N.C."/>
            <person name="Klenk H.P."/>
            <person name="Detter J.C."/>
        </authorList>
    </citation>
    <scope>NUCLEOTIDE SEQUENCE [LARGE SCALE GENOMIC DNA]</scope>
    <source>
        <strain evidence="2">DSM 8271 / FlGlyR</strain>
    </source>
</reference>
<organism evidence="1 2">
    <name type="scientific">Syntrophobotulus glycolicus (strain DSM 8271 / FlGlyR)</name>
    <dbReference type="NCBI Taxonomy" id="645991"/>
    <lineage>
        <taxon>Bacteria</taxon>
        <taxon>Bacillati</taxon>
        <taxon>Bacillota</taxon>
        <taxon>Clostridia</taxon>
        <taxon>Eubacteriales</taxon>
        <taxon>Desulfitobacteriaceae</taxon>
        <taxon>Syntrophobotulus</taxon>
    </lineage>
</organism>
<dbReference type="OrthoDB" id="1675022at2"/>
<proteinExistence type="predicted"/>
<dbReference type="HOGENOM" id="CLU_2014139_0_0_9"/>
<name>F0STV3_SYNGF</name>
<gene>
    <name evidence="1" type="ordered locus">Sgly_1066</name>
</gene>
<dbReference type="EMBL" id="CP002547">
    <property type="protein sequence ID" value="ADY55393.1"/>
    <property type="molecule type" value="Genomic_DNA"/>
</dbReference>
<sequence>MTYRKNGINPHLISVVTGQDIREIPESPTARHLPGKYAKMVTKALAHIPKHIPERRLKLTCAECGQRRGGERSPLAGKVPVYRVLSLPLLQFARGLEASGYFRHRAATFHHGRCAAVKNRKEK</sequence>
<reference evidence="2" key="2">
    <citation type="submission" date="2011-02" db="EMBL/GenBank/DDBJ databases">
        <title>The complete genome of Syntrophobotulus glycolicus DSM 8271.</title>
        <authorList>
            <person name="Lucas S."/>
            <person name="Copeland A."/>
            <person name="Lapidus A."/>
            <person name="Bruce D."/>
            <person name="Goodwin L."/>
            <person name="Pitluck S."/>
            <person name="Kyrpides N."/>
            <person name="Mavromatis K."/>
            <person name="Pagani I."/>
            <person name="Ivanova N."/>
            <person name="Mikhailova N."/>
            <person name="Chertkov O."/>
            <person name="Held B."/>
            <person name="Detter J.C."/>
            <person name="Tapia R."/>
            <person name="Han C."/>
            <person name="Land M."/>
            <person name="Hauser L."/>
            <person name="Markowitz V."/>
            <person name="Cheng J.-F."/>
            <person name="Hugenholtz P."/>
            <person name="Woyke T."/>
            <person name="Wu D."/>
            <person name="Spring S."/>
            <person name="Schroeder M."/>
            <person name="Brambilla E."/>
            <person name="Klenk H.-P."/>
            <person name="Eisen J.A."/>
        </authorList>
    </citation>
    <scope>NUCLEOTIDE SEQUENCE [LARGE SCALE GENOMIC DNA]</scope>
    <source>
        <strain evidence="2">DSM 8271 / FlGlyR</strain>
    </source>
</reference>
<accession>F0STV3</accession>
<dbReference type="Proteomes" id="UP000007488">
    <property type="component" value="Chromosome"/>
</dbReference>
<evidence type="ECO:0000313" key="2">
    <source>
        <dbReference type="Proteomes" id="UP000007488"/>
    </source>
</evidence>
<dbReference type="AlphaFoldDB" id="F0STV3"/>
<dbReference type="eggNOG" id="COG0457">
    <property type="taxonomic scope" value="Bacteria"/>
</dbReference>
<protein>
    <submittedName>
        <fullName evidence="1">Uncharacterized protein</fullName>
    </submittedName>
</protein>
<dbReference type="RefSeq" id="WP_013624263.1">
    <property type="nucleotide sequence ID" value="NC_015172.1"/>
</dbReference>
<dbReference type="KEGG" id="sgy:Sgly_1066"/>